<gene>
    <name evidence="1" type="ordered locus">Pnap_4387</name>
</gene>
<dbReference type="KEGG" id="pna:Pnap_4387"/>
<geneLocation type="plasmid" evidence="1 2">
    <name>pPNAP01</name>
</geneLocation>
<keyword evidence="2" id="KW-1185">Reference proteome</keyword>
<evidence type="ECO:0000313" key="2">
    <source>
        <dbReference type="Proteomes" id="UP000000644"/>
    </source>
</evidence>
<proteinExistence type="predicted"/>
<organism evidence="1 2">
    <name type="scientific">Polaromonas naphthalenivorans (strain CJ2)</name>
    <dbReference type="NCBI Taxonomy" id="365044"/>
    <lineage>
        <taxon>Bacteria</taxon>
        <taxon>Pseudomonadati</taxon>
        <taxon>Pseudomonadota</taxon>
        <taxon>Betaproteobacteria</taxon>
        <taxon>Burkholderiales</taxon>
        <taxon>Comamonadaceae</taxon>
        <taxon>Polaromonas</taxon>
    </lineage>
</organism>
<keyword evidence="1" id="KW-0614">Plasmid</keyword>
<sequence>MLRPTEARYTCLLLQPSGPIFAGRQRIGQHEPVAGALKARQFLQLALGKHAHLAVTPEYFFPWDALKVELLAGTQPSPGNLWVLGCESIDAPALAKFQADVGDVCDVVHEPIAGLPADRALFDPVVHIFQASREDGTFRLVALVQFKTCPSRDDTFFEEGLLRRGTTVYKFKGQDGTLSVSTIICSDAFALTDAVMPELVDRSTLIHIQLNPDPRNSAYRQYRKTTFETDPSTSECHIVCLNWAGAVVQHGETGPLETWPKVAGSAWYCPDSRCKSDDEIVLPNHDLGLYYAYMQERRHALLFDYGEAAFELQIPKVVTRGKAVLANKNGPGAVERYCWNPGASAWAPGTRPVNAGFEALLRGNPEALAALSHATQNGSPLDTERLLALTVGSANGMESWFSAKEVDSCRIGADEVVKRVTVAQDNHADAVSFRYARIESAAELRHLLDTKTDWPPQLAGVAKDSLIHWSANDPHFNVRTSDGRPSLIVNLGNAPEPRRLENTASKFVELLRKAGGHHKDRLCIVYRRLGELKFAQLPSTRFDDALGDETDLLAVQPLE</sequence>
<dbReference type="Proteomes" id="UP000000644">
    <property type="component" value="Plasmid pPNAP01"/>
</dbReference>
<dbReference type="OrthoDB" id="8672080at2"/>
<dbReference type="RefSeq" id="WP_011798038.1">
    <property type="nucleotide sequence ID" value="NC_008757.1"/>
</dbReference>
<reference evidence="2" key="1">
    <citation type="journal article" date="2009" name="Environ. Microbiol.">
        <title>The genome of Polaromonas naphthalenivorans strain CJ2, isolated from coal tar-contaminated sediment, reveals physiological and metabolic versatility and evolution through extensive horizontal gene transfer.</title>
        <authorList>
            <person name="Yagi J.M."/>
            <person name="Sims D."/>
            <person name="Brettin T."/>
            <person name="Bruce D."/>
            <person name="Madsen E.L."/>
        </authorList>
    </citation>
    <scope>NUCLEOTIDE SEQUENCE [LARGE SCALE GENOMIC DNA]</scope>
    <source>
        <strain evidence="2">CJ2</strain>
        <plasmid evidence="2">Plasmid pPNAP01</plasmid>
    </source>
</reference>
<evidence type="ECO:0000313" key="1">
    <source>
        <dbReference type="EMBL" id="ABM39665.1"/>
    </source>
</evidence>
<protein>
    <submittedName>
        <fullName evidence="1">Uncharacterized protein</fullName>
    </submittedName>
</protein>
<dbReference type="AlphaFoldDB" id="A1VVI7"/>
<dbReference type="HOGENOM" id="CLU_449515_0_0_4"/>
<accession>A1VVI7</accession>
<name>A1VVI7_POLNA</name>
<dbReference type="EMBL" id="CP000530">
    <property type="protein sequence ID" value="ABM39665.1"/>
    <property type="molecule type" value="Genomic_DNA"/>
</dbReference>